<evidence type="ECO:0000256" key="1">
    <source>
        <dbReference type="ARBA" id="ARBA00009477"/>
    </source>
</evidence>
<dbReference type="Proteomes" id="UP000315700">
    <property type="component" value="Chromosome"/>
</dbReference>
<evidence type="ECO:0000313" key="6">
    <source>
        <dbReference type="EMBL" id="QDT56058.1"/>
    </source>
</evidence>
<dbReference type="InterPro" id="IPR058625">
    <property type="entry name" value="MdtA-like_BSH"/>
</dbReference>
<reference evidence="6 7" key="1">
    <citation type="submission" date="2019-02" db="EMBL/GenBank/DDBJ databases">
        <title>Deep-cultivation of Planctomycetes and their phenomic and genomic characterization uncovers novel biology.</title>
        <authorList>
            <person name="Wiegand S."/>
            <person name="Jogler M."/>
            <person name="Boedeker C."/>
            <person name="Pinto D."/>
            <person name="Vollmers J."/>
            <person name="Rivas-Marin E."/>
            <person name="Kohn T."/>
            <person name="Peeters S.H."/>
            <person name="Heuer A."/>
            <person name="Rast P."/>
            <person name="Oberbeckmann S."/>
            <person name="Bunk B."/>
            <person name="Jeske O."/>
            <person name="Meyerdierks A."/>
            <person name="Storesund J.E."/>
            <person name="Kallscheuer N."/>
            <person name="Luecker S."/>
            <person name="Lage O.M."/>
            <person name="Pohl T."/>
            <person name="Merkel B.J."/>
            <person name="Hornburger P."/>
            <person name="Mueller R.-W."/>
            <person name="Bruemmer F."/>
            <person name="Labrenz M."/>
            <person name="Spormann A.M."/>
            <person name="Op den Camp H."/>
            <person name="Overmann J."/>
            <person name="Amann R."/>
            <person name="Jetten M.S.M."/>
            <person name="Mascher T."/>
            <person name="Medema M.H."/>
            <person name="Devos D.P."/>
            <person name="Kaster A.-K."/>
            <person name="Ovreas L."/>
            <person name="Rohde M."/>
            <person name="Galperin M.Y."/>
            <person name="Jogler C."/>
        </authorList>
    </citation>
    <scope>NUCLEOTIDE SEQUENCE [LARGE SCALE GENOMIC DNA]</scope>
    <source>
        <strain evidence="6 7">Pan44</strain>
    </source>
</reference>
<dbReference type="Pfam" id="PF25917">
    <property type="entry name" value="BSH_RND"/>
    <property type="match status" value="1"/>
</dbReference>
<dbReference type="SUPFAM" id="SSF111369">
    <property type="entry name" value="HlyD-like secretion proteins"/>
    <property type="match status" value="1"/>
</dbReference>
<accession>A0A517SIU5</accession>
<evidence type="ECO:0000259" key="4">
    <source>
        <dbReference type="Pfam" id="PF25944"/>
    </source>
</evidence>
<dbReference type="Pfam" id="PF25989">
    <property type="entry name" value="YknX_C"/>
    <property type="match status" value="1"/>
</dbReference>
<dbReference type="GO" id="GO:0046677">
    <property type="term" value="P:response to antibiotic"/>
    <property type="evidence" value="ECO:0007669"/>
    <property type="project" value="TreeGrafter"/>
</dbReference>
<dbReference type="InterPro" id="IPR058626">
    <property type="entry name" value="MdtA-like_b-barrel"/>
</dbReference>
<dbReference type="PROSITE" id="PS51257">
    <property type="entry name" value="PROKAR_LIPOPROTEIN"/>
    <property type="match status" value="1"/>
</dbReference>
<dbReference type="AlphaFoldDB" id="A0A517SIU5"/>
<dbReference type="NCBIfam" id="TIGR01730">
    <property type="entry name" value="RND_mfp"/>
    <property type="match status" value="1"/>
</dbReference>
<dbReference type="InterPro" id="IPR006143">
    <property type="entry name" value="RND_pump_MFP"/>
</dbReference>
<dbReference type="KEGG" id="ccos:Pan44_41080"/>
<comment type="similarity">
    <text evidence="1">Belongs to the membrane fusion protein (MFP) (TC 8.A.1) family.</text>
</comment>
<dbReference type="Gene3D" id="2.40.30.170">
    <property type="match status" value="1"/>
</dbReference>
<organism evidence="6 7">
    <name type="scientific">Caulifigura coniformis</name>
    <dbReference type="NCBI Taxonomy" id="2527983"/>
    <lineage>
        <taxon>Bacteria</taxon>
        <taxon>Pseudomonadati</taxon>
        <taxon>Planctomycetota</taxon>
        <taxon>Planctomycetia</taxon>
        <taxon>Planctomycetales</taxon>
        <taxon>Planctomycetaceae</taxon>
        <taxon>Caulifigura</taxon>
    </lineage>
</organism>
<feature type="domain" description="Multidrug resistance protein MdtA-like barrel-sandwich hybrid" evidence="3">
    <location>
        <begin position="64"/>
        <end position="186"/>
    </location>
</feature>
<dbReference type="Pfam" id="PF25944">
    <property type="entry name" value="Beta-barrel_RND"/>
    <property type="match status" value="1"/>
</dbReference>
<evidence type="ECO:0000259" key="5">
    <source>
        <dbReference type="Pfam" id="PF25989"/>
    </source>
</evidence>
<dbReference type="PANTHER" id="PTHR30158:SF23">
    <property type="entry name" value="MULTIDRUG RESISTANCE PROTEIN MEXA"/>
    <property type="match status" value="1"/>
</dbReference>
<keyword evidence="2" id="KW-0732">Signal</keyword>
<dbReference type="Gene3D" id="2.40.50.100">
    <property type="match status" value="1"/>
</dbReference>
<keyword evidence="7" id="KW-1185">Reference proteome</keyword>
<dbReference type="GO" id="GO:0005886">
    <property type="term" value="C:plasma membrane"/>
    <property type="evidence" value="ECO:0007669"/>
    <property type="project" value="TreeGrafter"/>
</dbReference>
<dbReference type="PANTHER" id="PTHR30158">
    <property type="entry name" value="ACRA/E-RELATED COMPONENT OF DRUG EFFLUX TRANSPORTER"/>
    <property type="match status" value="1"/>
</dbReference>
<dbReference type="Gene3D" id="2.40.420.20">
    <property type="match status" value="1"/>
</dbReference>
<proteinExistence type="inferred from homology"/>
<dbReference type="EMBL" id="CP036271">
    <property type="protein sequence ID" value="QDT56058.1"/>
    <property type="molecule type" value="Genomic_DNA"/>
</dbReference>
<dbReference type="InterPro" id="IPR058637">
    <property type="entry name" value="YknX-like_C"/>
</dbReference>
<dbReference type="Gene3D" id="1.10.287.470">
    <property type="entry name" value="Helix hairpin bin"/>
    <property type="match status" value="1"/>
</dbReference>
<sequence precursor="true">MGKVPMKRLLARIGLLTILSCSLSACAKHDEEHHEEAHRITATTPVSRDVTIKQQYVCQIHSQRHIEVRALERGYLEQIPVKEGQAVKAGDVMFTVLPNVYQAKVDAENAEAKLAQLEFDNTKRLAEKNGVSQNEVALFQAKLLKAQANAQMAAAELNFTKIVAPFDGIIDRLHHQHGSLIEEGEMLTTLSDNSVMWVYFNVPERRYLEYKATLDKHQEDLVVELMLADHSKFRYAGKIGAIEADFNNETGNIAFRADFPNPEGLLRHGQTGTVLINRVLPNAVVIPQRATFEILDKRYVYVVDKDNVAHQREISIQNELDDIFVIKDGLAVDDTIVLEGSRQIRDGEKVEYEEKAPTEVMAQLKNVAE</sequence>
<evidence type="ECO:0000259" key="3">
    <source>
        <dbReference type="Pfam" id="PF25917"/>
    </source>
</evidence>
<dbReference type="GO" id="GO:0030313">
    <property type="term" value="C:cell envelope"/>
    <property type="evidence" value="ECO:0007669"/>
    <property type="project" value="UniProtKB-SubCell"/>
</dbReference>
<feature type="chain" id="PRO_5022209381" evidence="2">
    <location>
        <begin position="28"/>
        <end position="369"/>
    </location>
</feature>
<protein>
    <submittedName>
        <fullName evidence="6">Efflux pump periplasmic linker BepF</fullName>
    </submittedName>
</protein>
<feature type="domain" description="Multidrug resistance protein MdtA-like beta-barrel" evidence="4">
    <location>
        <begin position="196"/>
        <end position="277"/>
    </location>
</feature>
<evidence type="ECO:0000256" key="2">
    <source>
        <dbReference type="SAM" id="SignalP"/>
    </source>
</evidence>
<evidence type="ECO:0000313" key="7">
    <source>
        <dbReference type="Proteomes" id="UP000315700"/>
    </source>
</evidence>
<feature type="domain" description="YknX-like C-terminal permuted SH3-like" evidence="5">
    <location>
        <begin position="284"/>
        <end position="351"/>
    </location>
</feature>
<gene>
    <name evidence="6" type="primary">bepF_2</name>
    <name evidence="6" type="ORF">Pan44_41080</name>
</gene>
<name>A0A517SIU5_9PLAN</name>
<dbReference type="GO" id="GO:0022857">
    <property type="term" value="F:transmembrane transporter activity"/>
    <property type="evidence" value="ECO:0007669"/>
    <property type="project" value="InterPro"/>
</dbReference>
<dbReference type="InParanoid" id="A0A517SIU5"/>
<feature type="signal peptide" evidence="2">
    <location>
        <begin position="1"/>
        <end position="27"/>
    </location>
</feature>